<name>A0AAN9AIM0_9CAEN</name>
<evidence type="ECO:0000313" key="1">
    <source>
        <dbReference type="EMBL" id="KAK7087537.1"/>
    </source>
</evidence>
<reference evidence="1 2" key="1">
    <citation type="submission" date="2024-02" db="EMBL/GenBank/DDBJ databases">
        <title>Chromosome-scale genome assembly of the rough periwinkle Littorina saxatilis.</title>
        <authorList>
            <person name="De Jode A."/>
            <person name="Faria R."/>
            <person name="Formenti G."/>
            <person name="Sims Y."/>
            <person name="Smith T.P."/>
            <person name="Tracey A."/>
            <person name="Wood J.M.D."/>
            <person name="Zagrodzka Z.B."/>
            <person name="Johannesson K."/>
            <person name="Butlin R.K."/>
            <person name="Leder E.H."/>
        </authorList>
    </citation>
    <scope>NUCLEOTIDE SEQUENCE [LARGE SCALE GENOMIC DNA]</scope>
    <source>
        <strain evidence="1">Snail1</strain>
        <tissue evidence="1">Muscle</tissue>
    </source>
</reference>
<protein>
    <submittedName>
        <fullName evidence="1">Uncharacterized protein</fullName>
    </submittedName>
</protein>
<accession>A0AAN9AIM0</accession>
<dbReference type="AlphaFoldDB" id="A0AAN9AIM0"/>
<dbReference type="EMBL" id="JBAMIC010004070">
    <property type="protein sequence ID" value="KAK7087537.1"/>
    <property type="molecule type" value="Genomic_DNA"/>
</dbReference>
<organism evidence="1 2">
    <name type="scientific">Littorina saxatilis</name>
    <dbReference type="NCBI Taxonomy" id="31220"/>
    <lineage>
        <taxon>Eukaryota</taxon>
        <taxon>Metazoa</taxon>
        <taxon>Spiralia</taxon>
        <taxon>Lophotrochozoa</taxon>
        <taxon>Mollusca</taxon>
        <taxon>Gastropoda</taxon>
        <taxon>Caenogastropoda</taxon>
        <taxon>Littorinimorpha</taxon>
        <taxon>Littorinoidea</taxon>
        <taxon>Littorinidae</taxon>
        <taxon>Littorina</taxon>
    </lineage>
</organism>
<dbReference type="Proteomes" id="UP001374579">
    <property type="component" value="Unassembled WGS sequence"/>
</dbReference>
<gene>
    <name evidence="1" type="ORF">V1264_021575</name>
</gene>
<proteinExistence type="predicted"/>
<evidence type="ECO:0000313" key="2">
    <source>
        <dbReference type="Proteomes" id="UP001374579"/>
    </source>
</evidence>
<comment type="caution">
    <text evidence="1">The sequence shown here is derived from an EMBL/GenBank/DDBJ whole genome shotgun (WGS) entry which is preliminary data.</text>
</comment>
<keyword evidence="2" id="KW-1185">Reference proteome</keyword>
<sequence>MAPFCKKTTPQGSLLRVNRKRIYVRGFGNRAVRGHHRLAKYFSCVDLSQYQRFAPPRSNVLCPSSELAQYYAEGRWVSWSEEKDVGYTYTSARVVNLPVPPEPRVHFFRHGKGKDISLTVAGNFQNL</sequence>